<feature type="non-terminal residue" evidence="1">
    <location>
        <position position="128"/>
    </location>
</feature>
<comment type="caution">
    <text evidence="1">The sequence shown here is derived from an EMBL/GenBank/DDBJ whole genome shotgun (WGS) entry which is preliminary data.</text>
</comment>
<name>A0AA38LE30_TAXCH</name>
<accession>A0AA38LE30</accession>
<evidence type="ECO:0000313" key="2">
    <source>
        <dbReference type="Proteomes" id="UP000824469"/>
    </source>
</evidence>
<keyword evidence="2" id="KW-1185">Reference proteome</keyword>
<evidence type="ECO:0000313" key="1">
    <source>
        <dbReference type="EMBL" id="KAH9318515.1"/>
    </source>
</evidence>
<dbReference type="Proteomes" id="UP000824469">
    <property type="component" value="Unassembled WGS sequence"/>
</dbReference>
<proteinExistence type="predicted"/>
<gene>
    <name evidence="1" type="ORF">KI387_020284</name>
</gene>
<protein>
    <submittedName>
        <fullName evidence="1">Uncharacterized protein</fullName>
    </submittedName>
</protein>
<reference evidence="1 2" key="1">
    <citation type="journal article" date="2021" name="Nat. Plants">
        <title>The Taxus genome provides insights into paclitaxel biosynthesis.</title>
        <authorList>
            <person name="Xiong X."/>
            <person name="Gou J."/>
            <person name="Liao Q."/>
            <person name="Li Y."/>
            <person name="Zhou Q."/>
            <person name="Bi G."/>
            <person name="Li C."/>
            <person name="Du R."/>
            <person name="Wang X."/>
            <person name="Sun T."/>
            <person name="Guo L."/>
            <person name="Liang H."/>
            <person name="Lu P."/>
            <person name="Wu Y."/>
            <person name="Zhang Z."/>
            <person name="Ro D.K."/>
            <person name="Shang Y."/>
            <person name="Huang S."/>
            <person name="Yan J."/>
        </authorList>
    </citation>
    <scope>NUCLEOTIDE SEQUENCE [LARGE SCALE GENOMIC DNA]</scope>
    <source>
        <strain evidence="1">Ta-2019</strain>
    </source>
</reference>
<organism evidence="1 2">
    <name type="scientific">Taxus chinensis</name>
    <name type="common">Chinese yew</name>
    <name type="synonym">Taxus wallichiana var. chinensis</name>
    <dbReference type="NCBI Taxonomy" id="29808"/>
    <lineage>
        <taxon>Eukaryota</taxon>
        <taxon>Viridiplantae</taxon>
        <taxon>Streptophyta</taxon>
        <taxon>Embryophyta</taxon>
        <taxon>Tracheophyta</taxon>
        <taxon>Spermatophyta</taxon>
        <taxon>Pinopsida</taxon>
        <taxon>Pinidae</taxon>
        <taxon>Conifers II</taxon>
        <taxon>Cupressales</taxon>
        <taxon>Taxaceae</taxon>
        <taxon>Taxus</taxon>
    </lineage>
</organism>
<dbReference type="EMBL" id="JAHRHJ020000004">
    <property type="protein sequence ID" value="KAH9318515.1"/>
    <property type="molecule type" value="Genomic_DNA"/>
</dbReference>
<dbReference type="AlphaFoldDB" id="A0AA38LE30"/>
<sequence length="128" mass="15140">MLVGSRMFLFKSWSVLDGYPFCSNLNTTAAFQFAENLKNIKLDTKLWACKKKERDEKDLIEIEEALQKWYDSEGGGFLTEEDKTQLGILEKRRRCLLDERETLWRLKSRALWLECGDENTNFFQSYAH</sequence>